<dbReference type="SUPFAM" id="SSF48498">
    <property type="entry name" value="Tetracyclin repressor-like, C-terminal domain"/>
    <property type="match status" value="1"/>
</dbReference>
<feature type="domain" description="HTH tetR-type" evidence="5">
    <location>
        <begin position="15"/>
        <end position="75"/>
    </location>
</feature>
<evidence type="ECO:0000259" key="5">
    <source>
        <dbReference type="PROSITE" id="PS50977"/>
    </source>
</evidence>
<evidence type="ECO:0000313" key="6">
    <source>
        <dbReference type="EMBL" id="RVW06962.1"/>
    </source>
</evidence>
<dbReference type="RefSeq" id="WP_127918661.1">
    <property type="nucleotide sequence ID" value="NZ_RKLP01000015.1"/>
</dbReference>
<dbReference type="InterPro" id="IPR009057">
    <property type="entry name" value="Homeodomain-like_sf"/>
</dbReference>
<evidence type="ECO:0000256" key="4">
    <source>
        <dbReference type="PROSITE-ProRule" id="PRU00335"/>
    </source>
</evidence>
<dbReference type="EMBL" id="RKLP01000015">
    <property type="protein sequence ID" value="RVW06962.1"/>
    <property type="molecule type" value="Genomic_DNA"/>
</dbReference>
<dbReference type="PRINTS" id="PR00455">
    <property type="entry name" value="HTHTETR"/>
</dbReference>
<dbReference type="OrthoDB" id="268339at2"/>
<dbReference type="Proteomes" id="UP000286208">
    <property type="component" value="Unassembled WGS sequence"/>
</dbReference>
<protein>
    <submittedName>
        <fullName evidence="6">TetR/AcrR family transcriptional regulator</fullName>
    </submittedName>
</protein>
<reference evidence="6 7" key="1">
    <citation type="submission" date="2018-11" db="EMBL/GenBank/DDBJ databases">
        <title>Rhodococcus spongicola sp. nov. and Rhodococcus xishaensis sp. nov. from marine sponges.</title>
        <authorList>
            <person name="Li L."/>
            <person name="Lin H.W."/>
        </authorList>
    </citation>
    <scope>NUCLEOTIDE SEQUENCE [LARGE SCALE GENOMIC DNA]</scope>
    <source>
        <strain evidence="6 7">CCTCC AB2014297</strain>
    </source>
</reference>
<dbReference type="GO" id="GO:0000976">
    <property type="term" value="F:transcription cis-regulatory region binding"/>
    <property type="evidence" value="ECO:0007669"/>
    <property type="project" value="TreeGrafter"/>
</dbReference>
<organism evidence="6 7">
    <name type="scientific">Prescottella agglutinans</name>
    <dbReference type="NCBI Taxonomy" id="1644129"/>
    <lineage>
        <taxon>Bacteria</taxon>
        <taxon>Bacillati</taxon>
        <taxon>Actinomycetota</taxon>
        <taxon>Actinomycetes</taxon>
        <taxon>Mycobacteriales</taxon>
        <taxon>Nocardiaceae</taxon>
        <taxon>Prescottella</taxon>
    </lineage>
</organism>
<name>A0A3S3BAM3_9NOCA</name>
<keyword evidence="1" id="KW-0805">Transcription regulation</keyword>
<evidence type="ECO:0000313" key="7">
    <source>
        <dbReference type="Proteomes" id="UP000286208"/>
    </source>
</evidence>
<keyword evidence="7" id="KW-1185">Reference proteome</keyword>
<accession>A0A3S3BAM3</accession>
<dbReference type="SUPFAM" id="SSF46689">
    <property type="entry name" value="Homeodomain-like"/>
    <property type="match status" value="1"/>
</dbReference>
<comment type="caution">
    <text evidence="6">The sequence shown here is derived from an EMBL/GenBank/DDBJ whole genome shotgun (WGS) entry which is preliminary data.</text>
</comment>
<dbReference type="Pfam" id="PF00440">
    <property type="entry name" value="TetR_N"/>
    <property type="match status" value="1"/>
</dbReference>
<gene>
    <name evidence="6" type="ORF">EGT67_23575</name>
</gene>
<dbReference type="Gene3D" id="1.10.357.10">
    <property type="entry name" value="Tetracycline Repressor, domain 2"/>
    <property type="match status" value="1"/>
</dbReference>
<dbReference type="PANTHER" id="PTHR30055:SF234">
    <property type="entry name" value="HTH-TYPE TRANSCRIPTIONAL REGULATOR BETI"/>
    <property type="match status" value="1"/>
</dbReference>
<dbReference type="PROSITE" id="PS50977">
    <property type="entry name" value="HTH_TETR_2"/>
    <property type="match status" value="1"/>
</dbReference>
<dbReference type="PANTHER" id="PTHR30055">
    <property type="entry name" value="HTH-TYPE TRANSCRIPTIONAL REGULATOR RUTR"/>
    <property type="match status" value="1"/>
</dbReference>
<dbReference type="InterPro" id="IPR050109">
    <property type="entry name" value="HTH-type_TetR-like_transc_reg"/>
</dbReference>
<evidence type="ECO:0000256" key="2">
    <source>
        <dbReference type="ARBA" id="ARBA00023125"/>
    </source>
</evidence>
<proteinExistence type="predicted"/>
<evidence type="ECO:0000256" key="3">
    <source>
        <dbReference type="ARBA" id="ARBA00023163"/>
    </source>
</evidence>
<dbReference type="InterPro" id="IPR001647">
    <property type="entry name" value="HTH_TetR"/>
</dbReference>
<keyword evidence="2 4" id="KW-0238">DNA-binding</keyword>
<evidence type="ECO:0000256" key="1">
    <source>
        <dbReference type="ARBA" id="ARBA00023015"/>
    </source>
</evidence>
<dbReference type="AlphaFoldDB" id="A0A3S3BAM3"/>
<dbReference type="GO" id="GO:0003700">
    <property type="term" value="F:DNA-binding transcription factor activity"/>
    <property type="evidence" value="ECO:0007669"/>
    <property type="project" value="TreeGrafter"/>
</dbReference>
<dbReference type="PROSITE" id="PS01081">
    <property type="entry name" value="HTH_TETR_1"/>
    <property type="match status" value="1"/>
</dbReference>
<sequence>MNEPTTLGRRELNKQQTRGRLLDAARVLFAAGGVVGTTVEEIADQAGVSRATFFNYFRSKDELLGALHAGNVDSLAATIDDLLAQDLTTEERILGLFADFVQATEELPGFLRAMTGELDRDLATPEVSAVRTERFNDEILRILMPGLERGEVRTDYPPLFLAQMVAAIYVSTIRYWRQDPDYDLADGFGKAARYVAESLKPRN</sequence>
<dbReference type="InterPro" id="IPR036271">
    <property type="entry name" value="Tet_transcr_reg_TetR-rel_C_sf"/>
</dbReference>
<feature type="DNA-binding region" description="H-T-H motif" evidence="4">
    <location>
        <begin position="38"/>
        <end position="57"/>
    </location>
</feature>
<keyword evidence="3" id="KW-0804">Transcription</keyword>
<dbReference type="InterPro" id="IPR023772">
    <property type="entry name" value="DNA-bd_HTH_TetR-type_CS"/>
</dbReference>